<accession>A0A1R3JQ98</accession>
<organism evidence="1 2">
    <name type="scientific">Corchorus olitorius</name>
    <dbReference type="NCBI Taxonomy" id="93759"/>
    <lineage>
        <taxon>Eukaryota</taxon>
        <taxon>Viridiplantae</taxon>
        <taxon>Streptophyta</taxon>
        <taxon>Embryophyta</taxon>
        <taxon>Tracheophyta</taxon>
        <taxon>Spermatophyta</taxon>
        <taxon>Magnoliopsida</taxon>
        <taxon>eudicotyledons</taxon>
        <taxon>Gunneridae</taxon>
        <taxon>Pentapetalae</taxon>
        <taxon>rosids</taxon>
        <taxon>malvids</taxon>
        <taxon>Malvales</taxon>
        <taxon>Malvaceae</taxon>
        <taxon>Grewioideae</taxon>
        <taxon>Apeibeae</taxon>
        <taxon>Corchorus</taxon>
    </lineage>
</organism>
<reference evidence="2" key="1">
    <citation type="submission" date="2013-09" db="EMBL/GenBank/DDBJ databases">
        <title>Corchorus olitorius genome sequencing.</title>
        <authorList>
            <person name="Alam M."/>
            <person name="Haque M.S."/>
            <person name="Islam M.S."/>
            <person name="Emdad E.M."/>
            <person name="Islam M.M."/>
            <person name="Ahmed B."/>
            <person name="Halim A."/>
            <person name="Hossen Q.M.M."/>
            <person name="Hossain M.Z."/>
            <person name="Ahmed R."/>
            <person name="Khan M.M."/>
            <person name="Islam R."/>
            <person name="Rashid M.M."/>
            <person name="Khan S.A."/>
            <person name="Rahman M.S."/>
            <person name="Alam M."/>
            <person name="Yahiya A.S."/>
            <person name="Khan M.S."/>
            <person name="Azam M.S."/>
            <person name="Haque T."/>
            <person name="Lashkar M.Z.H."/>
            <person name="Akhand A.I."/>
            <person name="Morshed G."/>
            <person name="Roy S."/>
            <person name="Uddin K.S."/>
            <person name="Rabeya T."/>
            <person name="Hossain A.S."/>
            <person name="Chowdhury A."/>
            <person name="Snigdha A.R."/>
            <person name="Mortoza M.S."/>
            <person name="Matin S.A."/>
            <person name="Hoque S.M.E."/>
            <person name="Islam M.K."/>
            <person name="Roy D.K."/>
            <person name="Haider R."/>
            <person name="Moosa M.M."/>
            <person name="Elias S.M."/>
            <person name="Hasan A.M."/>
            <person name="Jahan S."/>
            <person name="Shafiuddin M."/>
            <person name="Mahmood N."/>
            <person name="Shommy N.S."/>
        </authorList>
    </citation>
    <scope>NUCLEOTIDE SEQUENCE [LARGE SCALE GENOMIC DNA]</scope>
    <source>
        <strain evidence="2">cv. O-4</strain>
    </source>
</reference>
<sequence length="90" mass="9317">MAGSEYCRPVLVAADNEYEEVMTLSQVKGLGNAADRFIAEEIHEIAAVDIAAGVTAAEESQETTANDPAIINIESAAIEPVVSTAVPISG</sequence>
<dbReference type="Proteomes" id="UP000187203">
    <property type="component" value="Unassembled WGS sequence"/>
</dbReference>
<evidence type="ECO:0000313" key="2">
    <source>
        <dbReference type="Proteomes" id="UP000187203"/>
    </source>
</evidence>
<proteinExistence type="predicted"/>
<comment type="caution">
    <text evidence="1">The sequence shown here is derived from an EMBL/GenBank/DDBJ whole genome shotgun (WGS) entry which is preliminary data.</text>
</comment>
<protein>
    <submittedName>
        <fullName evidence="1">Uncharacterized protein</fullName>
    </submittedName>
</protein>
<gene>
    <name evidence="1" type="ORF">COLO4_14933</name>
</gene>
<dbReference type="AlphaFoldDB" id="A0A1R3JQ98"/>
<dbReference type="EMBL" id="AWUE01015531">
    <property type="protein sequence ID" value="OMO96980.1"/>
    <property type="molecule type" value="Genomic_DNA"/>
</dbReference>
<evidence type="ECO:0000313" key="1">
    <source>
        <dbReference type="EMBL" id="OMO96980.1"/>
    </source>
</evidence>
<name>A0A1R3JQ98_9ROSI</name>
<keyword evidence="2" id="KW-1185">Reference proteome</keyword>